<accession>A0A814E7S5</accession>
<keyword evidence="11" id="KW-1185">Reference proteome</keyword>
<evidence type="ECO:0000313" key="10">
    <source>
        <dbReference type="EMBL" id="CAF3738014.1"/>
    </source>
</evidence>
<proteinExistence type="predicted"/>
<dbReference type="Proteomes" id="UP000681722">
    <property type="component" value="Unassembled WGS sequence"/>
</dbReference>
<organism evidence="9 11">
    <name type="scientific">Didymodactylos carnosus</name>
    <dbReference type="NCBI Taxonomy" id="1234261"/>
    <lineage>
        <taxon>Eukaryota</taxon>
        <taxon>Metazoa</taxon>
        <taxon>Spiralia</taxon>
        <taxon>Gnathifera</taxon>
        <taxon>Rotifera</taxon>
        <taxon>Eurotatoria</taxon>
        <taxon>Bdelloidea</taxon>
        <taxon>Philodinida</taxon>
        <taxon>Philodinidae</taxon>
        <taxon>Didymodactylos</taxon>
    </lineage>
</organism>
<reference evidence="9" key="1">
    <citation type="submission" date="2021-02" db="EMBL/GenBank/DDBJ databases">
        <authorList>
            <person name="Nowell W R."/>
        </authorList>
    </citation>
    <scope>NUCLEOTIDE SEQUENCE</scope>
</reference>
<dbReference type="GO" id="GO:0005886">
    <property type="term" value="C:plasma membrane"/>
    <property type="evidence" value="ECO:0007669"/>
    <property type="project" value="UniProtKB-SubCell"/>
</dbReference>
<evidence type="ECO:0000256" key="2">
    <source>
        <dbReference type="ARBA" id="ARBA00022448"/>
    </source>
</evidence>
<dbReference type="NCBIfam" id="TIGR01528">
    <property type="entry name" value="NMN_trans_PnuC"/>
    <property type="match status" value="1"/>
</dbReference>
<evidence type="ECO:0000256" key="4">
    <source>
        <dbReference type="ARBA" id="ARBA00022692"/>
    </source>
</evidence>
<comment type="subcellular location">
    <subcellularLocation>
        <location evidence="1">Cell membrane</location>
        <topology evidence="1">Multi-pass membrane protein</topology>
    </subcellularLocation>
</comment>
<evidence type="ECO:0000256" key="6">
    <source>
        <dbReference type="ARBA" id="ARBA00023136"/>
    </source>
</evidence>
<dbReference type="InterPro" id="IPR006419">
    <property type="entry name" value="NMN_transpt_PnuC"/>
</dbReference>
<dbReference type="Pfam" id="PF04973">
    <property type="entry name" value="NMN_transporter"/>
    <property type="match status" value="1"/>
</dbReference>
<sequence>MSTVTLELTDTSGANSGSTIDTSHESSLVIIDSDEEDTDKNDKRVKPNNVTVSNGFLLLSTTTTSLRTPNRQTSFCHKYWLINKLIIKSIIPDIKSFKLWQIILLLLFAVINVTFSILDFNSFFEQHKQRSIFKWSNDLSDGISLWKRILLCFSGIASFTNVVSVVLVIKGKLSSYLWGIIAAILYGIYSFAYGYVGDAQLYVMFFLPMQFVGVYMWSKELDSSSTTRVKSLSRFSWLVVLVISIGLGVIFYYEIPAFSKLLVGSYSFEAKLIPHVLDATTNALSVVAQFLLILCYWEQYVYWLVVNTMAIVMYSGLIETKLDINLLLVWIMLAINSLFGLYTWFMRWRRQSSPCVYATVFR</sequence>
<feature type="transmembrane region" description="Helical" evidence="8">
    <location>
        <begin position="199"/>
        <end position="217"/>
    </location>
</feature>
<dbReference type="EMBL" id="CAJNOQ010002538">
    <property type="protein sequence ID" value="CAF0964253.1"/>
    <property type="molecule type" value="Genomic_DNA"/>
</dbReference>
<feature type="transmembrane region" description="Helical" evidence="8">
    <location>
        <begin position="176"/>
        <end position="193"/>
    </location>
</feature>
<comment type="caution">
    <text evidence="9">The sequence shown here is derived from an EMBL/GenBank/DDBJ whole genome shotgun (WGS) entry which is preliminary data.</text>
</comment>
<keyword evidence="5 8" id="KW-1133">Transmembrane helix</keyword>
<dbReference type="Proteomes" id="UP000663829">
    <property type="component" value="Unassembled WGS sequence"/>
</dbReference>
<dbReference type="PANTHER" id="PTHR36122">
    <property type="entry name" value="NICOTINAMIDE RIBOSIDE TRANSPORTER PNUC"/>
    <property type="match status" value="1"/>
</dbReference>
<dbReference type="GO" id="GO:0034257">
    <property type="term" value="F:nicotinamide riboside transmembrane transporter activity"/>
    <property type="evidence" value="ECO:0007669"/>
    <property type="project" value="InterPro"/>
</dbReference>
<dbReference type="EMBL" id="CAJOBC010002538">
    <property type="protein sequence ID" value="CAF3738014.1"/>
    <property type="molecule type" value="Genomic_DNA"/>
</dbReference>
<dbReference type="PANTHER" id="PTHR36122:SF2">
    <property type="entry name" value="NICOTINAMIDE RIBOSIDE TRANSPORTER PNUC"/>
    <property type="match status" value="1"/>
</dbReference>
<feature type="transmembrane region" description="Helical" evidence="8">
    <location>
        <begin position="324"/>
        <end position="345"/>
    </location>
</feature>
<evidence type="ECO:0000313" key="11">
    <source>
        <dbReference type="Proteomes" id="UP000663829"/>
    </source>
</evidence>
<evidence type="ECO:0000256" key="7">
    <source>
        <dbReference type="SAM" id="MobiDB-lite"/>
    </source>
</evidence>
<protein>
    <recommendedName>
        <fullName evidence="12">Nicotinamide mononucleotide transporter</fullName>
    </recommendedName>
</protein>
<feature type="transmembrane region" description="Helical" evidence="8">
    <location>
        <begin position="145"/>
        <end position="169"/>
    </location>
</feature>
<keyword evidence="6 8" id="KW-0472">Membrane</keyword>
<feature type="transmembrane region" description="Helical" evidence="8">
    <location>
        <begin position="237"/>
        <end position="253"/>
    </location>
</feature>
<evidence type="ECO:0000256" key="5">
    <source>
        <dbReference type="ARBA" id="ARBA00022989"/>
    </source>
</evidence>
<name>A0A814E7S5_9BILA</name>
<gene>
    <name evidence="9" type="ORF">GPM918_LOCUS11892</name>
    <name evidence="10" type="ORF">SRO942_LOCUS11893</name>
</gene>
<dbReference type="AlphaFoldDB" id="A0A814E7S5"/>
<feature type="region of interest" description="Disordered" evidence="7">
    <location>
        <begin position="1"/>
        <end position="21"/>
    </location>
</feature>
<evidence type="ECO:0008006" key="12">
    <source>
        <dbReference type="Google" id="ProtNLM"/>
    </source>
</evidence>
<keyword evidence="2" id="KW-0813">Transport</keyword>
<feature type="transmembrane region" description="Helical" evidence="8">
    <location>
        <begin position="273"/>
        <end position="293"/>
    </location>
</feature>
<dbReference type="OrthoDB" id="5357918at2759"/>
<evidence type="ECO:0000256" key="1">
    <source>
        <dbReference type="ARBA" id="ARBA00004651"/>
    </source>
</evidence>
<keyword evidence="4 8" id="KW-0812">Transmembrane</keyword>
<evidence type="ECO:0000256" key="8">
    <source>
        <dbReference type="SAM" id="Phobius"/>
    </source>
</evidence>
<keyword evidence="3" id="KW-1003">Cell membrane</keyword>
<feature type="transmembrane region" description="Helical" evidence="8">
    <location>
        <begin position="300"/>
        <end position="318"/>
    </location>
</feature>
<evidence type="ECO:0000256" key="3">
    <source>
        <dbReference type="ARBA" id="ARBA00022475"/>
    </source>
</evidence>
<evidence type="ECO:0000313" key="9">
    <source>
        <dbReference type="EMBL" id="CAF0964253.1"/>
    </source>
</evidence>
<feature type="transmembrane region" description="Helical" evidence="8">
    <location>
        <begin position="99"/>
        <end position="118"/>
    </location>
</feature>